<dbReference type="Pfam" id="PF05016">
    <property type="entry name" value="ParE_toxin"/>
    <property type="match status" value="1"/>
</dbReference>
<evidence type="ECO:0000256" key="1">
    <source>
        <dbReference type="ARBA" id="ARBA00006226"/>
    </source>
</evidence>
<comment type="similarity">
    <text evidence="1">Belongs to the RelE toxin family.</text>
</comment>
<dbReference type="Gene3D" id="3.30.2310.20">
    <property type="entry name" value="RelE-like"/>
    <property type="match status" value="1"/>
</dbReference>
<keyword evidence="2" id="KW-1277">Toxin-antitoxin system</keyword>
<dbReference type="RefSeq" id="WP_407863561.1">
    <property type="nucleotide sequence ID" value="NZ_BAAFZP010000001.1"/>
</dbReference>
<dbReference type="EMBL" id="BAAFZP010000001">
    <property type="protein sequence ID" value="GAB1580583.1"/>
    <property type="molecule type" value="Genomic_DNA"/>
</dbReference>
<comment type="caution">
    <text evidence="3">The sequence shown here is derived from an EMBL/GenBank/DDBJ whole genome shotgun (WGS) entry which is preliminary data.</text>
</comment>
<evidence type="ECO:0000256" key="2">
    <source>
        <dbReference type="ARBA" id="ARBA00022649"/>
    </source>
</evidence>
<sequence>MRVELAAKAENDLRDIALFIAADNPARAIGFYEELEAACLELAKFPERFQVINSSEGMEIRRRVYGKYVILYSVFKIRIVVLRVVRGSINLNALFNESDPEI</sequence>
<proteinExistence type="inferred from homology"/>
<evidence type="ECO:0000313" key="4">
    <source>
        <dbReference type="Proteomes" id="UP001628091"/>
    </source>
</evidence>
<dbReference type="InterPro" id="IPR051803">
    <property type="entry name" value="TA_system_RelE-like_toxin"/>
</dbReference>
<evidence type="ECO:0008006" key="5">
    <source>
        <dbReference type="Google" id="ProtNLM"/>
    </source>
</evidence>
<gene>
    <name evidence="3" type="ORF">PPNSA23_05260</name>
</gene>
<accession>A0ABQ0GV82</accession>
<dbReference type="PANTHER" id="PTHR33755:SF6">
    <property type="entry name" value="PLASMID STABILIZATION SYSTEM PROTEIN"/>
    <property type="match status" value="1"/>
</dbReference>
<keyword evidence="4" id="KW-1185">Reference proteome</keyword>
<name>A0ABQ0GV82_9HYPH</name>
<dbReference type="InterPro" id="IPR035093">
    <property type="entry name" value="RelE/ParE_toxin_dom_sf"/>
</dbReference>
<evidence type="ECO:0000313" key="3">
    <source>
        <dbReference type="EMBL" id="GAB1580583.1"/>
    </source>
</evidence>
<protein>
    <recommendedName>
        <fullName evidence="5">Type II toxin-antitoxin system RelE/ParE family toxin</fullName>
    </recommendedName>
</protein>
<dbReference type="PANTHER" id="PTHR33755">
    <property type="entry name" value="TOXIN PARE1-RELATED"/>
    <property type="match status" value="1"/>
</dbReference>
<reference evidence="3 4" key="1">
    <citation type="submission" date="2024-10" db="EMBL/GenBank/DDBJ databases">
        <title>Isolation, draft genome sequencing and identification of Phyllobacterium sp. NSA23, isolated from leaf soil.</title>
        <authorList>
            <person name="Akita H."/>
        </authorList>
    </citation>
    <scope>NUCLEOTIDE SEQUENCE [LARGE SCALE GENOMIC DNA]</scope>
    <source>
        <strain evidence="3 4">NSA23</strain>
    </source>
</reference>
<dbReference type="InterPro" id="IPR007712">
    <property type="entry name" value="RelE/ParE_toxin"/>
</dbReference>
<dbReference type="Proteomes" id="UP001628091">
    <property type="component" value="Unassembled WGS sequence"/>
</dbReference>
<organism evidence="3 4">
    <name type="scientific">Phyllobacterium phragmitis</name>
    <dbReference type="NCBI Taxonomy" id="2670329"/>
    <lineage>
        <taxon>Bacteria</taxon>
        <taxon>Pseudomonadati</taxon>
        <taxon>Pseudomonadota</taxon>
        <taxon>Alphaproteobacteria</taxon>
        <taxon>Hyphomicrobiales</taxon>
        <taxon>Phyllobacteriaceae</taxon>
        <taxon>Phyllobacterium</taxon>
    </lineage>
</organism>